<evidence type="ECO:0000256" key="1">
    <source>
        <dbReference type="SAM" id="MobiDB-lite"/>
    </source>
</evidence>
<dbReference type="OrthoDB" id="5072001at2759"/>
<dbReference type="AlphaFoldDB" id="A0A8H4UNL6"/>
<name>A0A8H4UNL6_9HYPO</name>
<dbReference type="Proteomes" id="UP000635477">
    <property type="component" value="Unassembled WGS sequence"/>
</dbReference>
<evidence type="ECO:0000313" key="2">
    <source>
        <dbReference type="EMBL" id="KAF4980543.1"/>
    </source>
</evidence>
<accession>A0A8H4UNL6</accession>
<feature type="region of interest" description="Disordered" evidence="1">
    <location>
        <begin position="118"/>
        <end position="157"/>
    </location>
</feature>
<proteinExistence type="predicted"/>
<sequence length="157" mass="16987">MRQQSAFQPQTTLNDSEINPPSATLSQDNRANTQMTDTVRIPDQLNPQLQYSLDNLQTLCISAPDVPSPQNEHRTTMTIQHNNVHKTPAPHWPQDIWLHSPSCRVLYQPVLVVPHPPAVAAAASSSSPPLQPTKVPDAPPCAEAVRPDGAASPKGSA</sequence>
<evidence type="ECO:0000313" key="3">
    <source>
        <dbReference type="Proteomes" id="UP000635477"/>
    </source>
</evidence>
<feature type="compositionally biased region" description="Low complexity" evidence="1">
    <location>
        <begin position="118"/>
        <end position="128"/>
    </location>
</feature>
<dbReference type="EMBL" id="JABEYC010000223">
    <property type="protein sequence ID" value="KAF4980543.1"/>
    <property type="molecule type" value="Genomic_DNA"/>
</dbReference>
<protein>
    <submittedName>
        <fullName evidence="2">Uncharacterized protein</fullName>
    </submittedName>
</protein>
<feature type="region of interest" description="Disordered" evidence="1">
    <location>
        <begin position="1"/>
        <end position="31"/>
    </location>
</feature>
<reference evidence="2" key="1">
    <citation type="journal article" date="2020" name="BMC Genomics">
        <title>Correction to: Identification and distribution of gene clusters required for synthesis of sphingolipid metabolism inhibitors in diverse species of the filamentous fungus Fusarium.</title>
        <authorList>
            <person name="Kim H.S."/>
            <person name="Lohmar J.M."/>
            <person name="Busman M."/>
            <person name="Brown D.W."/>
            <person name="Naumann T.A."/>
            <person name="Divon H.H."/>
            <person name="Lysoe E."/>
            <person name="Uhlig S."/>
            <person name="Proctor R.H."/>
        </authorList>
    </citation>
    <scope>NUCLEOTIDE SEQUENCE</scope>
    <source>
        <strain evidence="2">NRRL 22465</strain>
    </source>
</reference>
<comment type="caution">
    <text evidence="2">The sequence shown here is derived from an EMBL/GenBank/DDBJ whole genome shotgun (WGS) entry which is preliminary data.</text>
</comment>
<organism evidence="2 3">
    <name type="scientific">Fusarium zealandicum</name>
    <dbReference type="NCBI Taxonomy" id="1053134"/>
    <lineage>
        <taxon>Eukaryota</taxon>
        <taxon>Fungi</taxon>
        <taxon>Dikarya</taxon>
        <taxon>Ascomycota</taxon>
        <taxon>Pezizomycotina</taxon>
        <taxon>Sordariomycetes</taxon>
        <taxon>Hypocreomycetidae</taxon>
        <taxon>Hypocreales</taxon>
        <taxon>Nectriaceae</taxon>
        <taxon>Fusarium</taxon>
        <taxon>Fusarium staphyleae species complex</taxon>
    </lineage>
</organism>
<gene>
    <name evidence="2" type="ORF">FZEAL_3478</name>
</gene>
<keyword evidence="3" id="KW-1185">Reference proteome</keyword>
<reference evidence="2" key="2">
    <citation type="submission" date="2020-05" db="EMBL/GenBank/DDBJ databases">
        <authorList>
            <person name="Kim H.-S."/>
            <person name="Proctor R.H."/>
            <person name="Brown D.W."/>
        </authorList>
    </citation>
    <scope>NUCLEOTIDE SEQUENCE</scope>
    <source>
        <strain evidence="2">NRRL 22465</strain>
    </source>
</reference>